<dbReference type="Proteomes" id="UP001152562">
    <property type="component" value="Unassembled WGS sequence"/>
</dbReference>
<proteinExistence type="predicted"/>
<evidence type="ECO:0000313" key="2">
    <source>
        <dbReference type="Proteomes" id="UP001152562"/>
    </source>
</evidence>
<sequence length="89" mass="10330">MRNTSMLNFRRDAFAHVSQQKLHYIDASLSCQFIGSELDRDGRASAAAFGQRTTHSVRAGLDDRRRAFPCKVCPRELCWQFKYYDHSKT</sequence>
<evidence type="ECO:0000313" key="1">
    <source>
        <dbReference type="EMBL" id="CAH4030948.1"/>
    </source>
</evidence>
<dbReference type="AlphaFoldDB" id="A0A9P0XDL8"/>
<reference evidence="1" key="1">
    <citation type="submission" date="2022-05" db="EMBL/GenBank/DDBJ databases">
        <authorList>
            <person name="Okamura Y."/>
        </authorList>
    </citation>
    <scope>NUCLEOTIDE SEQUENCE</scope>
</reference>
<gene>
    <name evidence="1" type="ORF">PIBRA_LOCUS7543</name>
</gene>
<name>A0A9P0XDL8_PIEBR</name>
<organism evidence="1 2">
    <name type="scientific">Pieris brassicae</name>
    <name type="common">White butterfly</name>
    <name type="synonym">Large white butterfly</name>
    <dbReference type="NCBI Taxonomy" id="7116"/>
    <lineage>
        <taxon>Eukaryota</taxon>
        <taxon>Metazoa</taxon>
        <taxon>Ecdysozoa</taxon>
        <taxon>Arthropoda</taxon>
        <taxon>Hexapoda</taxon>
        <taxon>Insecta</taxon>
        <taxon>Pterygota</taxon>
        <taxon>Neoptera</taxon>
        <taxon>Endopterygota</taxon>
        <taxon>Lepidoptera</taxon>
        <taxon>Glossata</taxon>
        <taxon>Ditrysia</taxon>
        <taxon>Papilionoidea</taxon>
        <taxon>Pieridae</taxon>
        <taxon>Pierinae</taxon>
        <taxon>Pieris</taxon>
    </lineage>
</organism>
<comment type="caution">
    <text evidence="1">The sequence shown here is derived from an EMBL/GenBank/DDBJ whole genome shotgun (WGS) entry which is preliminary data.</text>
</comment>
<accession>A0A9P0XDL8</accession>
<dbReference type="EMBL" id="CALOZG010000013">
    <property type="protein sequence ID" value="CAH4030948.1"/>
    <property type="molecule type" value="Genomic_DNA"/>
</dbReference>
<keyword evidence="2" id="KW-1185">Reference proteome</keyword>
<protein>
    <submittedName>
        <fullName evidence="1">Uncharacterized protein</fullName>
    </submittedName>
</protein>